<gene>
    <name evidence="1" type="ORF">HPB47_001028</name>
</gene>
<keyword evidence="2" id="KW-1185">Reference proteome</keyword>
<evidence type="ECO:0000313" key="2">
    <source>
        <dbReference type="Proteomes" id="UP000805193"/>
    </source>
</evidence>
<sequence length="149" mass="16603">MRPFRHTSGFYGSRTVSRCVHDTAPLLAPAGTGVQRRRDQRSRPAPWQAVGIAQESVRQGGKQEERRVGDDARLARKSLAPDPHKGPRHLALLPPPIPCRAISITPKRPPPRHVRPRDARRSSSKGRRDDAPFNPKLTARWGHALSADQ</sequence>
<dbReference type="Proteomes" id="UP000805193">
    <property type="component" value="Unassembled WGS sequence"/>
</dbReference>
<proteinExistence type="predicted"/>
<name>A0AC60PRS7_IXOPE</name>
<organism evidence="1 2">
    <name type="scientific">Ixodes persulcatus</name>
    <name type="common">Taiga tick</name>
    <dbReference type="NCBI Taxonomy" id="34615"/>
    <lineage>
        <taxon>Eukaryota</taxon>
        <taxon>Metazoa</taxon>
        <taxon>Ecdysozoa</taxon>
        <taxon>Arthropoda</taxon>
        <taxon>Chelicerata</taxon>
        <taxon>Arachnida</taxon>
        <taxon>Acari</taxon>
        <taxon>Parasitiformes</taxon>
        <taxon>Ixodida</taxon>
        <taxon>Ixodoidea</taxon>
        <taxon>Ixodidae</taxon>
        <taxon>Ixodinae</taxon>
        <taxon>Ixodes</taxon>
    </lineage>
</organism>
<protein>
    <submittedName>
        <fullName evidence="1">Uncharacterized protein</fullName>
    </submittedName>
</protein>
<reference evidence="1 2" key="1">
    <citation type="journal article" date="2020" name="Cell">
        <title>Large-Scale Comparative Analyses of Tick Genomes Elucidate Their Genetic Diversity and Vector Capacities.</title>
        <authorList>
            <consortium name="Tick Genome and Microbiome Consortium (TIGMIC)"/>
            <person name="Jia N."/>
            <person name="Wang J."/>
            <person name="Shi W."/>
            <person name="Du L."/>
            <person name="Sun Y."/>
            <person name="Zhan W."/>
            <person name="Jiang J.F."/>
            <person name="Wang Q."/>
            <person name="Zhang B."/>
            <person name="Ji P."/>
            <person name="Bell-Sakyi L."/>
            <person name="Cui X.M."/>
            <person name="Yuan T.T."/>
            <person name="Jiang B.G."/>
            <person name="Yang W.F."/>
            <person name="Lam T.T."/>
            <person name="Chang Q.C."/>
            <person name="Ding S.J."/>
            <person name="Wang X.J."/>
            <person name="Zhu J.G."/>
            <person name="Ruan X.D."/>
            <person name="Zhao L."/>
            <person name="Wei J.T."/>
            <person name="Ye R.Z."/>
            <person name="Que T.C."/>
            <person name="Du C.H."/>
            <person name="Zhou Y.H."/>
            <person name="Cheng J.X."/>
            <person name="Dai P.F."/>
            <person name="Guo W.B."/>
            <person name="Han X.H."/>
            <person name="Huang E.J."/>
            <person name="Li L.F."/>
            <person name="Wei W."/>
            <person name="Gao Y.C."/>
            <person name="Liu J.Z."/>
            <person name="Shao H.Z."/>
            <person name="Wang X."/>
            <person name="Wang C.C."/>
            <person name="Yang T.C."/>
            <person name="Huo Q.B."/>
            <person name="Li W."/>
            <person name="Chen H.Y."/>
            <person name="Chen S.E."/>
            <person name="Zhou L.G."/>
            <person name="Ni X.B."/>
            <person name="Tian J.H."/>
            <person name="Sheng Y."/>
            <person name="Liu T."/>
            <person name="Pan Y.S."/>
            <person name="Xia L.Y."/>
            <person name="Li J."/>
            <person name="Zhao F."/>
            <person name="Cao W.C."/>
        </authorList>
    </citation>
    <scope>NUCLEOTIDE SEQUENCE [LARGE SCALE GENOMIC DNA]</scope>
    <source>
        <strain evidence="1">Iper-2018</strain>
    </source>
</reference>
<comment type="caution">
    <text evidence="1">The sequence shown here is derived from an EMBL/GenBank/DDBJ whole genome shotgun (WGS) entry which is preliminary data.</text>
</comment>
<accession>A0AC60PRS7</accession>
<dbReference type="EMBL" id="JABSTQ010010137">
    <property type="protein sequence ID" value="KAG0423174.1"/>
    <property type="molecule type" value="Genomic_DNA"/>
</dbReference>
<evidence type="ECO:0000313" key="1">
    <source>
        <dbReference type="EMBL" id="KAG0423174.1"/>
    </source>
</evidence>